<accession>A0AAN6TRE6</accession>
<name>A0AAN6TRE6_9PEZI</name>
<dbReference type="GeneID" id="87831762"/>
<protein>
    <submittedName>
        <fullName evidence="3">Uncharacterized protein</fullName>
    </submittedName>
</protein>
<feature type="region of interest" description="Disordered" evidence="2">
    <location>
        <begin position="142"/>
        <end position="172"/>
    </location>
</feature>
<feature type="compositionally biased region" description="Basic residues" evidence="2">
    <location>
        <begin position="1"/>
        <end position="11"/>
    </location>
</feature>
<dbReference type="AlphaFoldDB" id="A0AAN6TRE6"/>
<feature type="coiled-coil region" evidence="1">
    <location>
        <begin position="202"/>
        <end position="229"/>
    </location>
</feature>
<evidence type="ECO:0000256" key="2">
    <source>
        <dbReference type="SAM" id="MobiDB-lite"/>
    </source>
</evidence>
<dbReference type="Proteomes" id="UP001302602">
    <property type="component" value="Unassembled WGS sequence"/>
</dbReference>
<feature type="region of interest" description="Disordered" evidence="2">
    <location>
        <begin position="1"/>
        <end position="67"/>
    </location>
</feature>
<dbReference type="EMBL" id="MU853261">
    <property type="protein sequence ID" value="KAK4118735.1"/>
    <property type="molecule type" value="Genomic_DNA"/>
</dbReference>
<evidence type="ECO:0000256" key="1">
    <source>
        <dbReference type="SAM" id="Coils"/>
    </source>
</evidence>
<sequence>MAGKKKPRGRPPRASNEAGTSKQDDAQAPSSKPPNPSRKRSNRRPFTEAEPSPPTEPPRVPDHFPNNHHHLITLTQHIPRATIASRWTPLDAPSITAVTNSLTDASLPILHRLRDRDARHAQAQSILRTFATRLRAKLIKGMPFPPASIAPTSSSSNGRGRGKSKSKGGSHEVELDFEKTVDAIAGLEKALDPLLHSVVLLKAEKEREERALEREYEVLRRLEENARAQVRGWREGMARGREHVLLGGIGSSHLEGRVGGGEFVAAAAAAAAASSFGEGGGGGIFKDIQGEELLALSQQIGNHMDSMKSNLGQIEGVLPAIAKTRAALQGTLCEYLDPEQYEQVLLG</sequence>
<gene>
    <name evidence="3" type="ORF">N657DRAFT_659473</name>
</gene>
<keyword evidence="1" id="KW-0175">Coiled coil</keyword>
<dbReference type="InterPro" id="IPR025212">
    <property type="entry name" value="CAD_CENP-Q"/>
</dbReference>
<proteinExistence type="predicted"/>
<dbReference type="Pfam" id="PF13094">
    <property type="entry name" value="CENP-Q"/>
    <property type="match status" value="1"/>
</dbReference>
<evidence type="ECO:0000313" key="4">
    <source>
        <dbReference type="Proteomes" id="UP001302602"/>
    </source>
</evidence>
<reference evidence="3" key="2">
    <citation type="submission" date="2023-05" db="EMBL/GenBank/DDBJ databases">
        <authorList>
            <consortium name="Lawrence Berkeley National Laboratory"/>
            <person name="Steindorff A."/>
            <person name="Hensen N."/>
            <person name="Bonometti L."/>
            <person name="Westerberg I."/>
            <person name="Brannstrom I.O."/>
            <person name="Guillou S."/>
            <person name="Cros-Aarteil S."/>
            <person name="Calhoun S."/>
            <person name="Haridas S."/>
            <person name="Kuo A."/>
            <person name="Mondo S."/>
            <person name="Pangilinan J."/>
            <person name="Riley R."/>
            <person name="Labutti K."/>
            <person name="Andreopoulos B."/>
            <person name="Lipzen A."/>
            <person name="Chen C."/>
            <person name="Yanf M."/>
            <person name="Daum C."/>
            <person name="Ng V."/>
            <person name="Clum A."/>
            <person name="Ohm R."/>
            <person name="Martin F."/>
            <person name="Silar P."/>
            <person name="Natvig D."/>
            <person name="Lalanne C."/>
            <person name="Gautier V."/>
            <person name="Ament-Velasquez S.L."/>
            <person name="Kruys A."/>
            <person name="Hutchinson M.I."/>
            <person name="Powell A.J."/>
            <person name="Barry K."/>
            <person name="Miller A.N."/>
            <person name="Grigoriev I.V."/>
            <person name="Debuchy R."/>
            <person name="Gladieux P."/>
            <person name="Thoren M.H."/>
            <person name="Johannesson H."/>
        </authorList>
    </citation>
    <scope>NUCLEOTIDE SEQUENCE</scope>
    <source>
        <strain evidence="3">CBS 731.68</strain>
    </source>
</reference>
<feature type="compositionally biased region" description="Low complexity" evidence="2">
    <location>
        <begin position="149"/>
        <end position="158"/>
    </location>
</feature>
<keyword evidence="4" id="KW-1185">Reference proteome</keyword>
<reference evidence="3" key="1">
    <citation type="journal article" date="2023" name="Mol. Phylogenet. Evol.">
        <title>Genome-scale phylogeny and comparative genomics of the fungal order Sordariales.</title>
        <authorList>
            <person name="Hensen N."/>
            <person name="Bonometti L."/>
            <person name="Westerberg I."/>
            <person name="Brannstrom I.O."/>
            <person name="Guillou S."/>
            <person name="Cros-Aarteil S."/>
            <person name="Calhoun S."/>
            <person name="Haridas S."/>
            <person name="Kuo A."/>
            <person name="Mondo S."/>
            <person name="Pangilinan J."/>
            <person name="Riley R."/>
            <person name="LaButti K."/>
            <person name="Andreopoulos B."/>
            <person name="Lipzen A."/>
            <person name="Chen C."/>
            <person name="Yan M."/>
            <person name="Daum C."/>
            <person name="Ng V."/>
            <person name="Clum A."/>
            <person name="Steindorff A."/>
            <person name="Ohm R.A."/>
            <person name="Martin F."/>
            <person name="Silar P."/>
            <person name="Natvig D.O."/>
            <person name="Lalanne C."/>
            <person name="Gautier V."/>
            <person name="Ament-Velasquez S.L."/>
            <person name="Kruys A."/>
            <person name="Hutchinson M.I."/>
            <person name="Powell A.J."/>
            <person name="Barry K."/>
            <person name="Miller A.N."/>
            <person name="Grigoriev I.V."/>
            <person name="Debuchy R."/>
            <person name="Gladieux P."/>
            <person name="Hiltunen Thoren M."/>
            <person name="Johannesson H."/>
        </authorList>
    </citation>
    <scope>NUCLEOTIDE SEQUENCE</scope>
    <source>
        <strain evidence="3">CBS 731.68</strain>
    </source>
</reference>
<dbReference type="RefSeq" id="XP_062642508.1">
    <property type="nucleotide sequence ID" value="XM_062794993.1"/>
</dbReference>
<organism evidence="3 4">
    <name type="scientific">Parathielavia appendiculata</name>
    <dbReference type="NCBI Taxonomy" id="2587402"/>
    <lineage>
        <taxon>Eukaryota</taxon>
        <taxon>Fungi</taxon>
        <taxon>Dikarya</taxon>
        <taxon>Ascomycota</taxon>
        <taxon>Pezizomycotina</taxon>
        <taxon>Sordariomycetes</taxon>
        <taxon>Sordariomycetidae</taxon>
        <taxon>Sordariales</taxon>
        <taxon>Chaetomiaceae</taxon>
        <taxon>Parathielavia</taxon>
    </lineage>
</organism>
<evidence type="ECO:0000313" key="3">
    <source>
        <dbReference type="EMBL" id="KAK4118735.1"/>
    </source>
</evidence>
<comment type="caution">
    <text evidence="3">The sequence shown here is derived from an EMBL/GenBank/DDBJ whole genome shotgun (WGS) entry which is preliminary data.</text>
</comment>